<keyword evidence="2" id="KW-1185">Reference proteome</keyword>
<dbReference type="RefSeq" id="WP_052651950.1">
    <property type="nucleotide sequence ID" value="NZ_CCXS01000001.1"/>
</dbReference>
<organism evidence="1 2">
    <name type="scientific">Planococcus massiliensis</name>
    <dbReference type="NCBI Taxonomy" id="1499687"/>
    <lineage>
        <taxon>Bacteria</taxon>
        <taxon>Bacillati</taxon>
        <taxon>Bacillota</taxon>
        <taxon>Bacilli</taxon>
        <taxon>Bacillales</taxon>
        <taxon>Caryophanaceae</taxon>
        <taxon>Planococcus</taxon>
    </lineage>
</organism>
<gene>
    <name evidence="1" type="ORF">BN1080_02107</name>
</gene>
<sequence length="96" mass="10651">MVFLRVTEPYGGTQIVNMDKVERITDAGAGQAKFWFSSDDVDTMLVQESFKEIEKMLDVALTGYPRVVDKKAMEMVTSLPPALRNGMKGGLKSNGY</sequence>
<evidence type="ECO:0000313" key="2">
    <source>
        <dbReference type="Proteomes" id="UP000043699"/>
    </source>
</evidence>
<dbReference type="AlphaFoldDB" id="A0A098ELJ6"/>
<proteinExistence type="predicted"/>
<reference evidence="1 2" key="1">
    <citation type="submission" date="2014-09" db="EMBL/GenBank/DDBJ databases">
        <authorList>
            <person name="Urmite Genomes Urmite Genomes"/>
        </authorList>
    </citation>
    <scope>NUCLEOTIDE SEQUENCE [LARGE SCALE GENOMIC DNA]</scope>
    <source>
        <strain evidence="1 2">ES2</strain>
    </source>
</reference>
<dbReference type="Proteomes" id="UP000043699">
    <property type="component" value="Unassembled WGS sequence"/>
</dbReference>
<dbReference type="EMBL" id="CCXS01000001">
    <property type="protein sequence ID" value="CEG23163.1"/>
    <property type="molecule type" value="Genomic_DNA"/>
</dbReference>
<name>A0A098ELJ6_9BACL</name>
<dbReference type="STRING" id="1499687.BN1080_02107"/>
<protein>
    <submittedName>
        <fullName evidence="1">Uncharacterized protein</fullName>
    </submittedName>
</protein>
<evidence type="ECO:0000313" key="1">
    <source>
        <dbReference type="EMBL" id="CEG23163.1"/>
    </source>
</evidence>
<accession>A0A098ELJ6</accession>